<evidence type="ECO:0000259" key="3">
    <source>
        <dbReference type="PROSITE" id="PS51186"/>
    </source>
</evidence>
<dbReference type="InterPro" id="IPR050680">
    <property type="entry name" value="YpeA/RimI_acetyltransf"/>
</dbReference>
<organism evidence="4 5">
    <name type="scientific">Paenibacillus agaridevorans</name>
    <dbReference type="NCBI Taxonomy" id="171404"/>
    <lineage>
        <taxon>Bacteria</taxon>
        <taxon>Bacillati</taxon>
        <taxon>Bacillota</taxon>
        <taxon>Bacilli</taxon>
        <taxon>Bacillales</taxon>
        <taxon>Paenibacillaceae</taxon>
        <taxon>Paenibacillus</taxon>
    </lineage>
</organism>
<protein>
    <recommendedName>
        <fullName evidence="3">N-acetyltransferase domain-containing protein</fullName>
    </recommendedName>
</protein>
<evidence type="ECO:0000313" key="5">
    <source>
        <dbReference type="Proteomes" id="UP000245202"/>
    </source>
</evidence>
<keyword evidence="2" id="KW-0012">Acyltransferase</keyword>
<dbReference type="InterPro" id="IPR000182">
    <property type="entry name" value="GNAT_dom"/>
</dbReference>
<dbReference type="AlphaFoldDB" id="A0A2R5F6M0"/>
<proteinExistence type="predicted"/>
<reference evidence="4 5" key="1">
    <citation type="submission" date="2017-08" db="EMBL/GenBank/DDBJ databases">
        <title>Substantial Increase in Enzyme Production by Combined Drug-Resistance Mutations in Paenibacillus agaridevorans.</title>
        <authorList>
            <person name="Tanaka Y."/>
            <person name="Funane K."/>
            <person name="Hosaka T."/>
            <person name="Shiwa Y."/>
            <person name="Fujita N."/>
            <person name="Miyazaki T."/>
            <person name="Yoshikawa H."/>
            <person name="Murakami K."/>
            <person name="Kasahara K."/>
            <person name="Inaoka T."/>
            <person name="Hiraga Y."/>
            <person name="Ochi K."/>
        </authorList>
    </citation>
    <scope>NUCLEOTIDE SEQUENCE [LARGE SCALE GENOMIC DNA]</scope>
    <source>
        <strain evidence="4 5">T-3040</strain>
    </source>
</reference>
<dbReference type="EMBL" id="BDQX01000458">
    <property type="protein sequence ID" value="GBG12231.1"/>
    <property type="molecule type" value="Genomic_DNA"/>
</dbReference>
<dbReference type="Pfam" id="PF24553">
    <property type="entry name" value="Rv0428c_C"/>
    <property type="match status" value="1"/>
</dbReference>
<dbReference type="PANTHER" id="PTHR43420">
    <property type="entry name" value="ACETYLTRANSFERASE"/>
    <property type="match status" value="1"/>
</dbReference>
<comment type="caution">
    <text evidence="4">The sequence shown here is derived from an EMBL/GenBank/DDBJ whole genome shotgun (WGS) entry which is preliminary data.</text>
</comment>
<dbReference type="CDD" id="cd04301">
    <property type="entry name" value="NAT_SF"/>
    <property type="match status" value="1"/>
</dbReference>
<keyword evidence="5" id="KW-1185">Reference proteome</keyword>
<dbReference type="SUPFAM" id="SSF55729">
    <property type="entry name" value="Acyl-CoA N-acyltransferases (Nat)"/>
    <property type="match status" value="1"/>
</dbReference>
<evidence type="ECO:0000256" key="1">
    <source>
        <dbReference type="ARBA" id="ARBA00022679"/>
    </source>
</evidence>
<name>A0A2R5F6M0_9BACL</name>
<sequence length="254" mass="28308">MEAIAAEYKRLEEISLNGWPALQTVLLGGWLVRFADGYTKRSNSVSAIYDGFPEADEKIRICEALYRARGLAPVFKVTPFVHPGDLDDRLQSRGYGKIDHTLVKAAPLAGIEAPSREDLTLTEEITEVWLDAVAELQKLTPSQRETTRRMFANRPLKQGFAMLEENGRPVACGLAVIEDGWAGLYDIVTAPEARGRGFGEAITRGLFRYAHKQGARMGYLLVVRDNTAANGLYDKLGFETVYEYWYRIGTNGKA</sequence>
<feature type="domain" description="N-acetyltransferase" evidence="3">
    <location>
        <begin position="119"/>
        <end position="254"/>
    </location>
</feature>
<dbReference type="InterPro" id="IPR056935">
    <property type="entry name" value="Rv0428c-like_C"/>
</dbReference>
<gene>
    <name evidence="4" type="ORF">PAT3040_07099</name>
</gene>
<keyword evidence="1" id="KW-0808">Transferase</keyword>
<accession>A0A2R5F6M0</accession>
<dbReference type="PROSITE" id="PS51186">
    <property type="entry name" value="GNAT"/>
    <property type="match status" value="1"/>
</dbReference>
<dbReference type="RefSeq" id="WP_108996284.1">
    <property type="nucleotide sequence ID" value="NZ_BDQX01000458.1"/>
</dbReference>
<dbReference type="GO" id="GO:0016747">
    <property type="term" value="F:acyltransferase activity, transferring groups other than amino-acyl groups"/>
    <property type="evidence" value="ECO:0007669"/>
    <property type="project" value="InterPro"/>
</dbReference>
<dbReference type="Gene3D" id="3.40.630.30">
    <property type="match status" value="1"/>
</dbReference>
<dbReference type="Proteomes" id="UP000245202">
    <property type="component" value="Unassembled WGS sequence"/>
</dbReference>
<dbReference type="InterPro" id="IPR016181">
    <property type="entry name" value="Acyl_CoA_acyltransferase"/>
</dbReference>
<evidence type="ECO:0000256" key="2">
    <source>
        <dbReference type="ARBA" id="ARBA00023315"/>
    </source>
</evidence>
<evidence type="ECO:0000313" key="4">
    <source>
        <dbReference type="EMBL" id="GBG12231.1"/>
    </source>
</evidence>